<dbReference type="Pfam" id="PF07843">
    <property type="entry name" value="DUF1634"/>
    <property type="match status" value="1"/>
</dbReference>
<organism evidence="2 3">
    <name type="scientific">Segatella oulorum</name>
    <dbReference type="NCBI Taxonomy" id="28136"/>
    <lineage>
        <taxon>Bacteria</taxon>
        <taxon>Pseudomonadati</taxon>
        <taxon>Bacteroidota</taxon>
        <taxon>Bacteroidia</taxon>
        <taxon>Bacteroidales</taxon>
        <taxon>Prevotellaceae</taxon>
        <taxon>Segatella</taxon>
    </lineage>
</organism>
<feature type="transmembrane region" description="Helical" evidence="1">
    <location>
        <begin position="107"/>
        <end position="127"/>
    </location>
</feature>
<dbReference type="STRING" id="28136.SAMN02745202_02063"/>
<keyword evidence="1" id="KW-0812">Transmembrane</keyword>
<dbReference type="InterPro" id="IPR012861">
    <property type="entry name" value="DUF1634"/>
</dbReference>
<dbReference type="AlphaFoldDB" id="A0A1T4R2L4"/>
<keyword evidence="1" id="KW-1133">Transmembrane helix</keyword>
<dbReference type="Proteomes" id="UP000190065">
    <property type="component" value="Unassembled WGS sequence"/>
</dbReference>
<accession>A0A1T4R2L4</accession>
<feature type="transmembrane region" description="Helical" evidence="1">
    <location>
        <begin position="21"/>
        <end position="39"/>
    </location>
</feature>
<feature type="transmembrane region" description="Helical" evidence="1">
    <location>
        <begin position="77"/>
        <end position="95"/>
    </location>
</feature>
<reference evidence="2 3" key="1">
    <citation type="submission" date="2017-02" db="EMBL/GenBank/DDBJ databases">
        <authorList>
            <person name="Peterson S.W."/>
        </authorList>
    </citation>
    <scope>NUCLEOTIDE SEQUENCE [LARGE SCALE GENOMIC DNA]</scope>
    <source>
        <strain evidence="2 3">ATCC 43324</strain>
    </source>
</reference>
<evidence type="ECO:0000256" key="1">
    <source>
        <dbReference type="SAM" id="Phobius"/>
    </source>
</evidence>
<sequence length="128" mass="13738">MEKGNGAKNGMNELIGNTLRIGVFAACIIALVGGIYYLATTSGHPVPDYMTFHKGAVSYTTFEGIVRGAFSLSATEWMQLGVVVLMLTPIMRVVLSLVDFSIQRDWLYVAITAIVLVVIIVNSLVGVG</sequence>
<protein>
    <submittedName>
        <fullName evidence="2">Uncharacterized membrane protein</fullName>
    </submittedName>
</protein>
<dbReference type="EMBL" id="FUXK01000027">
    <property type="protein sequence ID" value="SKA10085.1"/>
    <property type="molecule type" value="Genomic_DNA"/>
</dbReference>
<name>A0A1T4R2L4_9BACT</name>
<dbReference type="eggNOG" id="COG4272">
    <property type="taxonomic scope" value="Bacteria"/>
</dbReference>
<dbReference type="RefSeq" id="WP_078805791.1">
    <property type="nucleotide sequence ID" value="NZ_FUXK01000027.1"/>
</dbReference>
<proteinExistence type="predicted"/>
<keyword evidence="1" id="KW-0472">Membrane</keyword>
<evidence type="ECO:0000313" key="2">
    <source>
        <dbReference type="EMBL" id="SKA10085.1"/>
    </source>
</evidence>
<evidence type="ECO:0000313" key="3">
    <source>
        <dbReference type="Proteomes" id="UP000190065"/>
    </source>
</evidence>
<gene>
    <name evidence="2" type="ORF">SAMN02745202_02063</name>
</gene>